<dbReference type="PROSITE" id="PS51257">
    <property type="entry name" value="PROKAR_LIPOPROTEIN"/>
    <property type="match status" value="1"/>
</dbReference>
<dbReference type="Proteomes" id="UP000574390">
    <property type="component" value="Unassembled WGS sequence"/>
</dbReference>
<name>A0A7J6QJE6_PEROL</name>
<gene>
    <name evidence="1" type="ORF">FOZ62_007028</name>
</gene>
<organism evidence="1 2">
    <name type="scientific">Perkinsus olseni</name>
    <name type="common">Perkinsus atlanticus</name>
    <dbReference type="NCBI Taxonomy" id="32597"/>
    <lineage>
        <taxon>Eukaryota</taxon>
        <taxon>Sar</taxon>
        <taxon>Alveolata</taxon>
        <taxon>Perkinsozoa</taxon>
        <taxon>Perkinsea</taxon>
        <taxon>Perkinsida</taxon>
        <taxon>Perkinsidae</taxon>
        <taxon>Perkinsus</taxon>
    </lineage>
</organism>
<accession>A0A7J6QJE6</accession>
<evidence type="ECO:0000313" key="1">
    <source>
        <dbReference type="EMBL" id="KAF4708515.1"/>
    </source>
</evidence>
<evidence type="ECO:0000313" key="2">
    <source>
        <dbReference type="Proteomes" id="UP000574390"/>
    </source>
</evidence>
<comment type="caution">
    <text evidence="1">The sequence shown here is derived from an EMBL/GenBank/DDBJ whole genome shotgun (WGS) entry which is preliminary data.</text>
</comment>
<dbReference type="EMBL" id="JABANM010029131">
    <property type="protein sequence ID" value="KAF4708515.1"/>
    <property type="molecule type" value="Genomic_DNA"/>
</dbReference>
<dbReference type="AlphaFoldDB" id="A0A7J6QJE6"/>
<sequence length="163" mass="17527">MTAQLRELPSVELSYRVMLMHLAYSLLISLVLLACGEAASSRTLVTVSHSGTSLDIRRLPKMMAQAAAVSGAARLRYLNPDDHECEKCFAQGGMIYDLTAIGVQIVRIECSASYDQILSYLKKAKDMLGIDFTCEPDSGFALMPAAGIRAGSRGSLSSVKSCS</sequence>
<proteinExistence type="predicted"/>
<reference evidence="1 2" key="1">
    <citation type="submission" date="2020-04" db="EMBL/GenBank/DDBJ databases">
        <title>Perkinsus olseni comparative genomics.</title>
        <authorList>
            <person name="Bogema D.R."/>
        </authorList>
    </citation>
    <scope>NUCLEOTIDE SEQUENCE [LARGE SCALE GENOMIC DNA]</scope>
    <source>
        <strain evidence="1">ATCC PRA-205</strain>
    </source>
</reference>
<protein>
    <submittedName>
        <fullName evidence="1">Uncharacterized protein</fullName>
    </submittedName>
</protein>